<reference evidence="2" key="1">
    <citation type="submission" date="2017-09" db="EMBL/GenBank/DDBJ databases">
        <authorList>
            <person name="Varghese N."/>
            <person name="Submissions S."/>
        </authorList>
    </citation>
    <scope>NUCLEOTIDE SEQUENCE [LARGE SCALE GENOMIC DNA]</scope>
    <source>
        <strain evidence="2">JKS000234</strain>
    </source>
</reference>
<dbReference type="PANTHER" id="PTHR35566:SF1">
    <property type="entry name" value="TYPE VI SECRETION SYSTEM BASEPLATE COMPONENT TSSK1"/>
    <property type="match status" value="1"/>
</dbReference>
<dbReference type="EMBL" id="OCMY01000002">
    <property type="protein sequence ID" value="SOD59660.1"/>
    <property type="molecule type" value="Genomic_DNA"/>
</dbReference>
<dbReference type="InterPro" id="IPR010263">
    <property type="entry name" value="T6SS_TssK"/>
</dbReference>
<accession>A0A286DM04</accession>
<dbReference type="NCBIfam" id="TIGR03353">
    <property type="entry name" value="VI_chp_4"/>
    <property type="match status" value="1"/>
</dbReference>
<sequence length="451" mass="50660">MFPTSRTAWIEGMLMEPQHFQQQERFFEHHIDGRLRAVQRWNWGFSQIEINRALLDQGKIALTQAKGIFPDGTPFSLPGDGPLPLPLALEEAMEGQQVCLTLTLDLPDTELASVANARQGSRLALEDAQIKNRYAGISSPGNPDMVTLQIARLNCRLQLKNSVTGAETALPLLTIRERSANGALVIDSTMLPPLLDYRACGWLKDALNELMSLIRLRLESVFRNDVHSAVGGLSELLELLLLQTLSHAHLHLAHLSQQYPVHPEQLYQQLLTLLGQLSIIPDGERLWERQDLQYQHDEPHMGFFPLFTAIRRALSLVIEAPAVALLFKQREDGIWICPTDAQLRLEKIVFAISCDLPADQLRLAFPAQTKMGAVERISHLIDLQLPGARLLPMVSAPRHIPWYPNSVYFEVDNNDSLCREMYNASAMAVSIVGDFPGLRFDVWGLRQGRIA</sequence>
<evidence type="ECO:0000313" key="1">
    <source>
        <dbReference type="EMBL" id="SOD59660.1"/>
    </source>
</evidence>
<dbReference type="PANTHER" id="PTHR35566">
    <property type="entry name" value="BLR3599 PROTEIN"/>
    <property type="match status" value="1"/>
</dbReference>
<dbReference type="OrthoDB" id="9775333at2"/>
<dbReference type="RefSeq" id="WP_097097840.1">
    <property type="nucleotide sequence ID" value="NZ_OCMY01000002.1"/>
</dbReference>
<dbReference type="Pfam" id="PF05936">
    <property type="entry name" value="T6SS_VasE"/>
    <property type="match status" value="1"/>
</dbReference>
<organism evidence="1 2">
    <name type="scientific">Candidatus Pantoea floridensis</name>
    <dbReference type="NCBI Taxonomy" id="1938870"/>
    <lineage>
        <taxon>Bacteria</taxon>
        <taxon>Pseudomonadati</taxon>
        <taxon>Pseudomonadota</taxon>
        <taxon>Gammaproteobacteria</taxon>
        <taxon>Enterobacterales</taxon>
        <taxon>Erwiniaceae</taxon>
        <taxon>Pantoea</taxon>
    </lineage>
</organism>
<dbReference type="Proteomes" id="UP000219271">
    <property type="component" value="Unassembled WGS sequence"/>
</dbReference>
<keyword evidence="2" id="KW-1185">Reference proteome</keyword>
<proteinExistence type="predicted"/>
<name>A0A286DM04_9GAMM</name>
<protein>
    <submittedName>
        <fullName evidence="1">Type VI secretion system protein ImpJ</fullName>
    </submittedName>
</protein>
<gene>
    <name evidence="1" type="ORF">SAMN06273570_4368</name>
</gene>
<dbReference type="AlphaFoldDB" id="A0A286DM04"/>
<evidence type="ECO:0000313" key="2">
    <source>
        <dbReference type="Proteomes" id="UP000219271"/>
    </source>
</evidence>